<dbReference type="Proteomes" id="UP001595836">
    <property type="component" value="Unassembled WGS sequence"/>
</dbReference>
<evidence type="ECO:0000313" key="2">
    <source>
        <dbReference type="Proteomes" id="UP001595836"/>
    </source>
</evidence>
<keyword evidence="2" id="KW-1185">Reference proteome</keyword>
<proteinExistence type="predicted"/>
<dbReference type="EMBL" id="JBHSHP010000054">
    <property type="protein sequence ID" value="MFC4755891.1"/>
    <property type="molecule type" value="Genomic_DNA"/>
</dbReference>
<evidence type="ECO:0008006" key="3">
    <source>
        <dbReference type="Google" id="ProtNLM"/>
    </source>
</evidence>
<sequence>MTSNHDPIPAIDLTRAPLGEMAAERLVAAVSAHGDLAEDHYLELKGPPDLGSKTVMAKVAKFILGAANRLPDRAAEAFGGYAVMIVGITENGVEGVPPMEKLELSKVIQRYLGAAGPRWDIVRVPLQGTPNQVLIFIVDPPQKGQPPFACRANGEGLQDGRIYYRGDGETREATADELDLLLARGAANSPAPVDLEVAVKGAVVPLTVDEATLNELVEKVRRRLLAALPAPESKEPLETGLAAGAASYLSAAMGSASLSRLRADQAAASRIAGIAATEDPENRSEDEYRAEIDAWEERFRRAWADAIELFAAQSLPAIEVAVVNKTQTFLHDVEVKLHLEEPVVVVDAQGDQDGPGWDDLQLPSPPRKWGPVKRELRFGPGYSANFVNPLSFVPDSYSPSDVEWTTSETVSAEVAVGDLRPKATFQTCDGDVALLVNGEAPEQLRGTWTATVRGYNEVFTGELVLKTAEPTYLTGLIREFFDLGEK</sequence>
<comment type="caution">
    <text evidence="1">The sequence shown here is derived from an EMBL/GenBank/DDBJ whole genome shotgun (WGS) entry which is preliminary data.</text>
</comment>
<reference evidence="2" key="1">
    <citation type="journal article" date="2019" name="Int. J. Syst. Evol. Microbiol.">
        <title>The Global Catalogue of Microorganisms (GCM) 10K type strain sequencing project: providing services to taxonomists for standard genome sequencing and annotation.</title>
        <authorList>
            <consortium name="The Broad Institute Genomics Platform"/>
            <consortium name="The Broad Institute Genome Sequencing Center for Infectious Disease"/>
            <person name="Wu L."/>
            <person name="Ma J."/>
        </authorList>
    </citation>
    <scope>NUCLEOTIDE SEQUENCE [LARGE SCALE GENOMIC DNA]</scope>
    <source>
        <strain evidence="2">JCM 11882</strain>
    </source>
</reference>
<accession>A0ABV9PSI4</accession>
<name>A0ABV9PSI4_9ACTN</name>
<organism evidence="1 2">
    <name type="scientific">Dietzia aurantiaca</name>
    <dbReference type="NCBI Taxonomy" id="983873"/>
    <lineage>
        <taxon>Bacteria</taxon>
        <taxon>Bacillati</taxon>
        <taxon>Actinomycetota</taxon>
        <taxon>Actinomycetes</taxon>
        <taxon>Mycobacteriales</taxon>
        <taxon>Dietziaceae</taxon>
        <taxon>Dietzia</taxon>
    </lineage>
</organism>
<dbReference type="RefSeq" id="WP_344995317.1">
    <property type="nucleotide sequence ID" value="NZ_BAABCD010000051.1"/>
</dbReference>
<evidence type="ECO:0000313" key="1">
    <source>
        <dbReference type="EMBL" id="MFC4755891.1"/>
    </source>
</evidence>
<protein>
    <recommendedName>
        <fullName evidence="3">ATP-binding protein</fullName>
    </recommendedName>
</protein>
<gene>
    <name evidence="1" type="ORF">ACFO7U_14040</name>
</gene>